<reference evidence="19 20" key="1">
    <citation type="submission" date="2020-12" db="EMBL/GenBank/DDBJ databases">
        <authorList>
            <person name="Awala S.I."/>
            <person name="Gwak J.-H."/>
            <person name="Kim S.-J."/>
            <person name="Rhee S.-K."/>
        </authorList>
    </citation>
    <scope>NUCLEOTIDE SEQUENCE [LARGE SCALE GENOMIC DNA]</scope>
    <source>
        <strain evidence="19 20">IT5</strain>
    </source>
</reference>
<dbReference type="InterPro" id="IPR003593">
    <property type="entry name" value="AAA+_ATPase"/>
</dbReference>
<evidence type="ECO:0000256" key="3">
    <source>
        <dbReference type="ARBA" id="ARBA00022475"/>
    </source>
</evidence>
<evidence type="ECO:0000256" key="11">
    <source>
        <dbReference type="ARBA" id="ARBA00023136"/>
    </source>
</evidence>
<dbReference type="Gene3D" id="1.10.10.10">
    <property type="entry name" value="Winged helix-like DNA-binding domain superfamily/Winged helix DNA-binding domain"/>
    <property type="match status" value="1"/>
</dbReference>
<dbReference type="PANTHER" id="PTHR22683:SF41">
    <property type="entry name" value="DNA TRANSLOCASE FTSK"/>
    <property type="match status" value="1"/>
</dbReference>
<proteinExistence type="inferred from homology"/>
<dbReference type="Proteomes" id="UP000663088">
    <property type="component" value="Chromosome"/>
</dbReference>
<accession>A0ABX7PTL5</accession>
<protein>
    <submittedName>
        <fullName evidence="19">DNA translocase FtsK</fullName>
    </submittedName>
</protein>
<feature type="binding site" evidence="14">
    <location>
        <begin position="499"/>
        <end position="506"/>
    </location>
    <ligand>
        <name>ATP</name>
        <dbReference type="ChEBI" id="CHEBI:30616"/>
    </ligand>
</feature>
<gene>
    <name evidence="19" type="ORF">EM20IM_07420</name>
</gene>
<keyword evidence="9 17" id="KW-1133">Transmembrane helix</keyword>
<dbReference type="InterPro" id="IPR050206">
    <property type="entry name" value="FtsK/SpoIIIE/SftA"/>
</dbReference>
<dbReference type="CDD" id="cd01127">
    <property type="entry name" value="TrwB_TraG_TraD_VirD4"/>
    <property type="match status" value="1"/>
</dbReference>
<dbReference type="InterPro" id="IPR027417">
    <property type="entry name" value="P-loop_NTPase"/>
</dbReference>
<dbReference type="InterPro" id="IPR036388">
    <property type="entry name" value="WH-like_DNA-bd_sf"/>
</dbReference>
<evidence type="ECO:0000256" key="10">
    <source>
        <dbReference type="ARBA" id="ARBA00023125"/>
    </source>
</evidence>
<evidence type="ECO:0000256" key="8">
    <source>
        <dbReference type="ARBA" id="ARBA00022840"/>
    </source>
</evidence>
<organism evidence="19 20">
    <name type="scientific">Candidatus Methylacidiphilum infernorum</name>
    <dbReference type="NCBI Taxonomy" id="511746"/>
    <lineage>
        <taxon>Bacteria</taxon>
        <taxon>Pseudomonadati</taxon>
        <taxon>Verrucomicrobiota</taxon>
        <taxon>Methylacidiphilae</taxon>
        <taxon>Methylacidiphilales</taxon>
        <taxon>Methylacidiphilaceae</taxon>
        <taxon>Methylacidiphilum (ex Ratnadevi et al. 2023)</taxon>
    </lineage>
</organism>
<feature type="coiled-coil region" evidence="15">
    <location>
        <begin position="197"/>
        <end position="224"/>
    </location>
</feature>
<dbReference type="SUPFAM" id="SSF46785">
    <property type="entry name" value="Winged helix' DNA-binding domain"/>
    <property type="match status" value="1"/>
</dbReference>
<evidence type="ECO:0000256" key="13">
    <source>
        <dbReference type="ARBA" id="ARBA00025923"/>
    </source>
</evidence>
<evidence type="ECO:0000256" key="14">
    <source>
        <dbReference type="PROSITE-ProRule" id="PRU00289"/>
    </source>
</evidence>
<feature type="transmembrane region" description="Helical" evidence="17">
    <location>
        <begin position="54"/>
        <end position="78"/>
    </location>
</feature>
<dbReference type="InterPro" id="IPR002543">
    <property type="entry name" value="FtsK_dom"/>
</dbReference>
<feature type="transmembrane region" description="Helical" evidence="17">
    <location>
        <begin position="145"/>
        <end position="167"/>
    </location>
</feature>
<keyword evidence="3" id="KW-1003">Cell membrane</keyword>
<sequence>MFTDRNSLLFELFSITCFGLAFLLILSLSSFHSTDVPFNQWPPKAVTSNAVGPLGAYTAYFLFTFFGFGAYGVPVLLITAGIAVGLHARICWWVKLLLSVFFLASLAALLELQPSLNLLAKHNQEVFTPGGIIGDILNRYLFVRFLGQTGSFLLLITLLILFFVLIYETEPIRSLIRLAIYIKNKWEAHHEEKLLQKKGLLGKLEIAQKKLTKEEKEIQKVLKKQAVSSLRSEDLLHKKPGSLGSFAFKNLKEPGYNLSPETNKPPLLEKLNLLNYGKKEKESKKPLPQSPVANSKSPSLDGISGALTPSPPKEKEPVSILSEANTFHGESKPDKPSSIAGSGGYTPPSLHLLQKNPFLDKVIVPEADLRNQAKLLIDTLSSFGIEVSPGSITYGPTITRFELYPAPGVRVDRIKNLQRDIARAMRAERVNILAPIPGKDSVGVELPNAKKIPVFLRDILEHSPWNNSKAKIPLALGKDVYGEPLIADLFEMPHLLIAGATGSGKSVCINAILLSLLYNFGPDQLKMILVDPKQVELQAYNGIAHLIVPVIVDPKKVINGLKWVVQEMERRYSLLAESGSRNIIAYNSKLELQNSSSNQGASRETKDKLPWIVVVIDELADLMQTTPAEVEVAIARLSAKARAAGIHLIVATQTPRREVITGVIKANIPSRIAFQVASSLDSRVILDENGAENLVGKGDFLFLPPATSKLIRGQGAYVSEEEVCKVVEYIKEAYPASIMPQVQEAIENQDQQLKISESDRELVQKCLEIIWQEKRASTSLLQRRLRLGYNRAAWVMDLLEEKGIVGPENGAKPREILVDLNGPIPHI</sequence>
<comment type="subunit">
    <text evidence="13">Homohexamer. Forms a ring that surrounds DNA.</text>
</comment>
<keyword evidence="15" id="KW-0175">Coiled coil</keyword>
<dbReference type="SUPFAM" id="SSF52540">
    <property type="entry name" value="P-loop containing nucleoside triphosphate hydrolases"/>
    <property type="match status" value="1"/>
</dbReference>
<evidence type="ECO:0000256" key="2">
    <source>
        <dbReference type="ARBA" id="ARBA00006474"/>
    </source>
</evidence>
<evidence type="ECO:0000313" key="19">
    <source>
        <dbReference type="EMBL" id="QSR86325.1"/>
    </source>
</evidence>
<dbReference type="InterPro" id="IPR025199">
    <property type="entry name" value="FtsK_4TM"/>
</dbReference>
<dbReference type="PANTHER" id="PTHR22683">
    <property type="entry name" value="SPORULATION PROTEIN RELATED"/>
    <property type="match status" value="1"/>
</dbReference>
<keyword evidence="20" id="KW-1185">Reference proteome</keyword>
<dbReference type="InterPro" id="IPR036390">
    <property type="entry name" value="WH_DNA-bd_sf"/>
</dbReference>
<dbReference type="SMART" id="SM00382">
    <property type="entry name" value="AAA"/>
    <property type="match status" value="1"/>
</dbReference>
<evidence type="ECO:0000256" key="6">
    <source>
        <dbReference type="ARBA" id="ARBA00022741"/>
    </source>
</evidence>
<dbReference type="PROSITE" id="PS50901">
    <property type="entry name" value="FTSK"/>
    <property type="match status" value="1"/>
</dbReference>
<evidence type="ECO:0000256" key="1">
    <source>
        <dbReference type="ARBA" id="ARBA00004651"/>
    </source>
</evidence>
<keyword evidence="8 14" id="KW-0067">ATP-binding</keyword>
<comment type="subcellular location">
    <subcellularLocation>
        <location evidence="1">Cell membrane</location>
        <topology evidence="1">Multi-pass membrane protein</topology>
    </subcellularLocation>
</comment>
<evidence type="ECO:0000256" key="7">
    <source>
        <dbReference type="ARBA" id="ARBA00022829"/>
    </source>
</evidence>
<dbReference type="EMBL" id="CP065956">
    <property type="protein sequence ID" value="QSR86325.1"/>
    <property type="molecule type" value="Genomic_DNA"/>
</dbReference>
<keyword evidence="5 17" id="KW-0812">Transmembrane</keyword>
<dbReference type="Pfam" id="PF01580">
    <property type="entry name" value="FtsK_SpoIIIE"/>
    <property type="match status" value="1"/>
</dbReference>
<evidence type="ECO:0000256" key="12">
    <source>
        <dbReference type="ARBA" id="ARBA00023306"/>
    </source>
</evidence>
<keyword evidence="10" id="KW-0238">DNA-binding</keyword>
<keyword evidence="4" id="KW-0132">Cell division</keyword>
<dbReference type="Pfam" id="PF17854">
    <property type="entry name" value="FtsK_alpha"/>
    <property type="match status" value="1"/>
</dbReference>
<keyword evidence="11 17" id="KW-0472">Membrane</keyword>
<dbReference type="InterPro" id="IPR018541">
    <property type="entry name" value="Ftsk_gamma"/>
</dbReference>
<evidence type="ECO:0000259" key="18">
    <source>
        <dbReference type="PROSITE" id="PS50901"/>
    </source>
</evidence>
<dbReference type="Gene3D" id="3.30.980.40">
    <property type="match status" value="1"/>
</dbReference>
<feature type="transmembrane region" description="Helical" evidence="17">
    <location>
        <begin position="12"/>
        <end position="34"/>
    </location>
</feature>
<keyword evidence="7" id="KW-0159">Chromosome partition</keyword>
<evidence type="ECO:0000256" key="4">
    <source>
        <dbReference type="ARBA" id="ARBA00022618"/>
    </source>
</evidence>
<evidence type="ECO:0000256" key="16">
    <source>
        <dbReference type="SAM" id="MobiDB-lite"/>
    </source>
</evidence>
<keyword evidence="6 14" id="KW-0547">Nucleotide-binding</keyword>
<feature type="domain" description="FtsK" evidence="18">
    <location>
        <begin position="482"/>
        <end position="683"/>
    </location>
</feature>
<evidence type="ECO:0000256" key="17">
    <source>
        <dbReference type="SAM" id="Phobius"/>
    </source>
</evidence>
<dbReference type="Pfam" id="PF09397">
    <property type="entry name" value="FtsK_gamma"/>
    <property type="match status" value="1"/>
</dbReference>
<keyword evidence="12" id="KW-0131">Cell cycle</keyword>
<feature type="region of interest" description="Disordered" evidence="16">
    <location>
        <begin position="280"/>
        <end position="346"/>
    </location>
</feature>
<dbReference type="RefSeq" id="WP_206845357.1">
    <property type="nucleotide sequence ID" value="NZ_CP065956.1"/>
</dbReference>
<evidence type="ECO:0000256" key="15">
    <source>
        <dbReference type="SAM" id="Coils"/>
    </source>
</evidence>
<feature type="transmembrane region" description="Helical" evidence="17">
    <location>
        <begin position="90"/>
        <end position="110"/>
    </location>
</feature>
<comment type="similarity">
    <text evidence="2">Belongs to the FtsK/SpoIIIE/SftA family.</text>
</comment>
<dbReference type="InterPro" id="IPR041027">
    <property type="entry name" value="FtsK_alpha"/>
</dbReference>
<evidence type="ECO:0000256" key="5">
    <source>
        <dbReference type="ARBA" id="ARBA00022692"/>
    </source>
</evidence>
<name>A0ABX7PTL5_9BACT</name>
<evidence type="ECO:0000256" key="9">
    <source>
        <dbReference type="ARBA" id="ARBA00022989"/>
    </source>
</evidence>
<dbReference type="Gene3D" id="3.40.50.300">
    <property type="entry name" value="P-loop containing nucleotide triphosphate hydrolases"/>
    <property type="match status" value="1"/>
</dbReference>
<dbReference type="Pfam" id="PF13491">
    <property type="entry name" value="FtsK_4TM"/>
    <property type="match status" value="1"/>
</dbReference>
<evidence type="ECO:0000313" key="20">
    <source>
        <dbReference type="Proteomes" id="UP000663088"/>
    </source>
</evidence>
<dbReference type="SMART" id="SM00843">
    <property type="entry name" value="Ftsk_gamma"/>
    <property type="match status" value="1"/>
</dbReference>